<sequence>MEIRSFSQSRKFREVDKAFHTAHIERQIEMHGLRGLHRILVEKYGDDAPDPGTITNTLKRGAYAPIVRLSEKIHEALG</sequence>
<reference evidence="1" key="1">
    <citation type="journal article" date="2019" name="PLoS Negl. Trop. Dis.">
        <title>Revisiting the worldwide diversity of Leptospira species in the environment.</title>
        <authorList>
            <person name="Vincent A.T."/>
            <person name="Schiettekatte O."/>
            <person name="Bourhy P."/>
            <person name="Veyrier F.J."/>
            <person name="Picardeau M."/>
        </authorList>
    </citation>
    <scope>NUCLEOTIDE SEQUENCE [LARGE SCALE GENOMIC DNA]</scope>
    <source>
        <strain evidence="1">201800301</strain>
    </source>
</reference>
<dbReference type="Proteomes" id="UP000298097">
    <property type="component" value="Unassembled WGS sequence"/>
</dbReference>
<protein>
    <submittedName>
        <fullName evidence="1">Uncharacterized protein</fullName>
    </submittedName>
</protein>
<accession>A0A4V3JFB7</accession>
<organism evidence="1 2">
    <name type="scientific">Leptospira andrefontaineae</name>
    <dbReference type="NCBI Taxonomy" id="2484976"/>
    <lineage>
        <taxon>Bacteria</taxon>
        <taxon>Pseudomonadati</taxon>
        <taxon>Spirochaetota</taxon>
        <taxon>Spirochaetia</taxon>
        <taxon>Leptospirales</taxon>
        <taxon>Leptospiraceae</taxon>
        <taxon>Leptospira</taxon>
    </lineage>
</organism>
<dbReference type="EMBL" id="RQEY01000024">
    <property type="protein sequence ID" value="TGK36262.1"/>
    <property type="molecule type" value="Genomic_DNA"/>
</dbReference>
<proteinExistence type="predicted"/>
<dbReference type="AlphaFoldDB" id="A0A4V3JFB7"/>
<name>A0A4V3JFB7_9LEPT</name>
<dbReference type="RefSeq" id="WP_135775999.1">
    <property type="nucleotide sequence ID" value="NZ_RQEY01000024.1"/>
</dbReference>
<evidence type="ECO:0000313" key="1">
    <source>
        <dbReference type="EMBL" id="TGK36262.1"/>
    </source>
</evidence>
<dbReference type="OrthoDB" id="347686at2"/>
<gene>
    <name evidence="1" type="ORF">EHO65_18350</name>
</gene>
<comment type="caution">
    <text evidence="1">The sequence shown here is derived from an EMBL/GenBank/DDBJ whole genome shotgun (WGS) entry which is preliminary data.</text>
</comment>
<keyword evidence="2" id="KW-1185">Reference proteome</keyword>
<evidence type="ECO:0000313" key="2">
    <source>
        <dbReference type="Proteomes" id="UP000298097"/>
    </source>
</evidence>